<organism evidence="1">
    <name type="scientific">marine sediment metagenome</name>
    <dbReference type="NCBI Taxonomy" id="412755"/>
    <lineage>
        <taxon>unclassified sequences</taxon>
        <taxon>metagenomes</taxon>
        <taxon>ecological metagenomes</taxon>
    </lineage>
</organism>
<sequence>MTDDYAPEEIIKRIAPLTPERLRHFESLRIITPVTTDEGPRYRTVDIRRITLLCELTDDFEVNEDALVIIMSLLDQLHGAHCRLDRIVRAIGAEPSETKLRLSQRLHDPDDAG</sequence>
<name>A0A0F9JN44_9ZZZZ</name>
<dbReference type="AlphaFoldDB" id="A0A0F9JN44"/>
<dbReference type="EMBL" id="LAZR01009705">
    <property type="protein sequence ID" value="KKM71063.1"/>
    <property type="molecule type" value="Genomic_DNA"/>
</dbReference>
<comment type="caution">
    <text evidence="1">The sequence shown here is derived from an EMBL/GenBank/DDBJ whole genome shotgun (WGS) entry which is preliminary data.</text>
</comment>
<reference evidence="1" key="1">
    <citation type="journal article" date="2015" name="Nature">
        <title>Complex archaea that bridge the gap between prokaryotes and eukaryotes.</title>
        <authorList>
            <person name="Spang A."/>
            <person name="Saw J.H."/>
            <person name="Jorgensen S.L."/>
            <person name="Zaremba-Niedzwiedzka K."/>
            <person name="Martijn J."/>
            <person name="Lind A.E."/>
            <person name="van Eijk R."/>
            <person name="Schleper C."/>
            <person name="Guy L."/>
            <person name="Ettema T.J."/>
        </authorList>
    </citation>
    <scope>NUCLEOTIDE SEQUENCE</scope>
</reference>
<proteinExistence type="predicted"/>
<protein>
    <recommendedName>
        <fullName evidence="2">HTH merR-type domain-containing protein</fullName>
    </recommendedName>
</protein>
<gene>
    <name evidence="1" type="ORF">LCGC14_1434380</name>
</gene>
<evidence type="ECO:0008006" key="2">
    <source>
        <dbReference type="Google" id="ProtNLM"/>
    </source>
</evidence>
<accession>A0A0F9JN44</accession>
<dbReference type="Gene3D" id="1.10.1660.10">
    <property type="match status" value="1"/>
</dbReference>
<evidence type="ECO:0000313" key="1">
    <source>
        <dbReference type="EMBL" id="KKM71063.1"/>
    </source>
</evidence>